<evidence type="ECO:0000256" key="2">
    <source>
        <dbReference type="ARBA" id="ARBA00022679"/>
    </source>
</evidence>
<dbReference type="EC" id="2.3.1.39" evidence="1"/>
<dbReference type="InterPro" id="IPR050858">
    <property type="entry name" value="Mal-CoA-ACP_Trans/PKS_FabD"/>
</dbReference>
<feature type="domain" description="Malonyl-CoA-[acyl-carrier-protein] transacylase small" evidence="5">
    <location>
        <begin position="137"/>
        <end position="198"/>
    </location>
</feature>
<evidence type="ECO:0000256" key="1">
    <source>
        <dbReference type="ARBA" id="ARBA00013258"/>
    </source>
</evidence>
<dbReference type="GO" id="GO:0004314">
    <property type="term" value="F:[acyl-carrier-protein] S-malonyltransferase activity"/>
    <property type="evidence" value="ECO:0007669"/>
    <property type="project" value="UniProtKB-EC"/>
</dbReference>
<accession>A0A173G4N2</accession>
<organism evidence="6">
    <name type="scientific">Streptomyces sp. SD85</name>
    <dbReference type="NCBI Taxonomy" id="1849710"/>
    <lineage>
        <taxon>Bacteria</taxon>
        <taxon>Bacillati</taxon>
        <taxon>Actinomycetota</taxon>
        <taxon>Actinomycetes</taxon>
        <taxon>Kitasatosporales</taxon>
        <taxon>Streptomycetaceae</taxon>
        <taxon>Streptomyces</taxon>
    </lineage>
</organism>
<dbReference type="InterPro" id="IPR001227">
    <property type="entry name" value="Ac_transferase_dom_sf"/>
</dbReference>
<dbReference type="InterPro" id="IPR016035">
    <property type="entry name" value="Acyl_Trfase/lysoPLipase"/>
</dbReference>
<comment type="catalytic activity">
    <reaction evidence="4">
        <text>holo-[ACP] + malonyl-CoA = malonyl-[ACP] + CoA</text>
        <dbReference type="Rhea" id="RHEA:41792"/>
        <dbReference type="Rhea" id="RHEA-COMP:9623"/>
        <dbReference type="Rhea" id="RHEA-COMP:9685"/>
        <dbReference type="ChEBI" id="CHEBI:57287"/>
        <dbReference type="ChEBI" id="CHEBI:57384"/>
        <dbReference type="ChEBI" id="CHEBI:64479"/>
        <dbReference type="ChEBI" id="CHEBI:78449"/>
        <dbReference type="EC" id="2.3.1.39"/>
    </reaction>
</comment>
<dbReference type="AlphaFoldDB" id="A0A173G4N2"/>
<name>A0A173G4N2_9ACTN</name>
<dbReference type="InterPro" id="IPR049416">
    <property type="entry name" value="VinK-like_small"/>
</dbReference>
<keyword evidence="2" id="KW-0808">Transferase</keyword>
<proteinExistence type="predicted"/>
<reference evidence="6" key="1">
    <citation type="submission" date="2016-05" db="EMBL/GenBank/DDBJ databases">
        <title>Streptomyces sp. SD85 biosynthetic gene cluster for sceliphrolactam.</title>
        <authorList>
            <person name="Low Z.J."/>
            <person name="Pang L.M."/>
            <person name="Cheang Q.W."/>
            <person name="Liang Z.-X."/>
        </authorList>
    </citation>
    <scope>NUCLEOTIDE SEQUENCE</scope>
    <source>
        <strain evidence="6">SD85</strain>
    </source>
</reference>
<dbReference type="Pfam" id="PF21124">
    <property type="entry name" value="VinK_C"/>
    <property type="match status" value="1"/>
</dbReference>
<protein>
    <recommendedName>
        <fullName evidence="1">[acyl-carrier-protein] S-malonyltransferase</fullName>
        <ecNumber evidence="1">2.3.1.39</ecNumber>
    </recommendedName>
</protein>
<keyword evidence="3" id="KW-0012">Acyltransferase</keyword>
<evidence type="ECO:0000256" key="4">
    <source>
        <dbReference type="ARBA" id="ARBA00048462"/>
    </source>
</evidence>
<dbReference type="SUPFAM" id="SSF52151">
    <property type="entry name" value="FabD/lysophospholipase-like"/>
    <property type="match status" value="1"/>
</dbReference>
<sequence>MAAEAHRTAVVFPGMGPSAFTDVGRFMVVNPFARELVAVADDVLGYSLVDAFREADGDYSEAAQVAFLVNCLASAEWARQNLGIEPGFCAGPSFGEKAAIAYSGALPAAEAIRMTAGLARCMDEYFRHEHRDIVTLSFVRTPRERLDEILAELDEQGTWHDISCCIDDDFFMLSLAEGRVPWLQERLRAVGGMSLYTMRPPMHSAAFAGLRAKAEREVVSTLDFADPELPVVADQDGTLLHSAEGIRTMLLDSFTRPLDWPAVVTALKEAGVERVCVAGPDSLFGRVGRTTDNFEVIAANPRLAMTPRRRAGAA</sequence>
<dbReference type="PANTHER" id="PTHR42681:SF1">
    <property type="entry name" value="MALONYL-COA-ACYL CARRIER PROTEIN TRANSACYLASE, MITOCHONDRIAL"/>
    <property type="match status" value="1"/>
</dbReference>
<dbReference type="Gene3D" id="3.40.366.10">
    <property type="entry name" value="Malonyl-Coenzyme A Acyl Carrier Protein, domain 2"/>
    <property type="match status" value="2"/>
</dbReference>
<evidence type="ECO:0000313" key="6">
    <source>
        <dbReference type="EMBL" id="ANH11402.1"/>
    </source>
</evidence>
<dbReference type="EMBL" id="KX230849">
    <property type="protein sequence ID" value="ANH11402.1"/>
    <property type="molecule type" value="Genomic_DNA"/>
</dbReference>
<dbReference type="GO" id="GO:0006633">
    <property type="term" value="P:fatty acid biosynthetic process"/>
    <property type="evidence" value="ECO:0007669"/>
    <property type="project" value="TreeGrafter"/>
</dbReference>
<evidence type="ECO:0000256" key="3">
    <source>
        <dbReference type="ARBA" id="ARBA00023315"/>
    </source>
</evidence>
<dbReference type="PANTHER" id="PTHR42681">
    <property type="entry name" value="MALONYL-COA-ACYL CARRIER PROTEIN TRANSACYLASE, MITOCHONDRIAL"/>
    <property type="match status" value="1"/>
</dbReference>
<evidence type="ECO:0000259" key="5">
    <source>
        <dbReference type="Pfam" id="PF21124"/>
    </source>
</evidence>